<comment type="caution">
    <text evidence="1">The sequence shown here is derived from an EMBL/GenBank/DDBJ whole genome shotgun (WGS) entry which is preliminary data.</text>
</comment>
<dbReference type="EMBL" id="RJMB01000001">
    <property type="protein sequence ID" value="RNL87685.1"/>
    <property type="molecule type" value="Genomic_DNA"/>
</dbReference>
<accession>A0A3N0EIG6</accession>
<dbReference type="OrthoDB" id="3622226at2"/>
<keyword evidence="2" id="KW-1185">Reference proteome</keyword>
<reference evidence="1 2" key="1">
    <citation type="submission" date="2018-11" db="EMBL/GenBank/DDBJ databases">
        <title>The genome draft of YIM 96095.</title>
        <authorList>
            <person name="Tang S.-K."/>
            <person name="Chunyu W.-X."/>
            <person name="Feng Y.-Z."/>
        </authorList>
    </citation>
    <scope>NUCLEOTIDE SEQUENCE [LARGE SCALE GENOMIC DNA]</scope>
    <source>
        <strain evidence="1 2">YIM 96095</strain>
    </source>
</reference>
<gene>
    <name evidence="1" type="ORF">EFW17_01550</name>
</gene>
<proteinExistence type="predicted"/>
<protein>
    <submittedName>
        <fullName evidence="1">Uncharacterized protein</fullName>
    </submittedName>
</protein>
<dbReference type="AlphaFoldDB" id="A0A3N0EIG6"/>
<name>A0A3N0EIG6_9ACTN</name>
<organism evidence="1 2">
    <name type="scientific">Halostreptopolyspora alba</name>
    <dbReference type="NCBI Taxonomy" id="2487137"/>
    <lineage>
        <taxon>Bacteria</taxon>
        <taxon>Bacillati</taxon>
        <taxon>Actinomycetota</taxon>
        <taxon>Actinomycetes</taxon>
        <taxon>Streptosporangiales</taxon>
        <taxon>Nocardiopsidaceae</taxon>
        <taxon>Halostreptopolyspora</taxon>
    </lineage>
</organism>
<dbReference type="Proteomes" id="UP000269198">
    <property type="component" value="Unassembled WGS sequence"/>
</dbReference>
<evidence type="ECO:0000313" key="1">
    <source>
        <dbReference type="EMBL" id="RNL87685.1"/>
    </source>
</evidence>
<evidence type="ECO:0000313" key="2">
    <source>
        <dbReference type="Proteomes" id="UP000269198"/>
    </source>
</evidence>
<sequence length="99" mass="11191">MVRRTGYRAFDFERADERAAMGNLLGAIVVRDRELDPREPPVMLSALVNYLTNNDAGPGFYQFAKDLHLLPTNASKDEQVAFWIRQVNLLQERHGASSA</sequence>